<proteinExistence type="predicted"/>
<organism evidence="1 2">
    <name type="scientific">Aneurinibacillus aneurinilyticus ATCC 12856</name>
    <dbReference type="NCBI Taxonomy" id="649747"/>
    <lineage>
        <taxon>Bacteria</taxon>
        <taxon>Bacillati</taxon>
        <taxon>Bacillota</taxon>
        <taxon>Bacilli</taxon>
        <taxon>Bacillales</taxon>
        <taxon>Paenibacillaceae</taxon>
        <taxon>Aneurinibacillus group</taxon>
        <taxon>Aneurinibacillus</taxon>
    </lineage>
</organism>
<accession>U1WLS7</accession>
<dbReference type="AlphaFoldDB" id="U1WLS7"/>
<sequence length="40" mass="4584">MGLTWLDGCAAEHLPKKKNPRKRGNLAEFEDLYGYLHSHS</sequence>
<reference evidence="1 2" key="1">
    <citation type="submission" date="2013-08" db="EMBL/GenBank/DDBJ databases">
        <authorList>
            <person name="Weinstock G."/>
            <person name="Sodergren E."/>
            <person name="Wylie T."/>
            <person name="Fulton L."/>
            <person name="Fulton R."/>
            <person name="Fronick C."/>
            <person name="O'Laughlin M."/>
            <person name="Godfrey J."/>
            <person name="Miner T."/>
            <person name="Herter B."/>
            <person name="Appelbaum E."/>
            <person name="Cordes M."/>
            <person name="Lek S."/>
            <person name="Wollam A."/>
            <person name="Pepin K.H."/>
            <person name="Palsikar V.B."/>
            <person name="Mitreva M."/>
            <person name="Wilson R.K."/>
        </authorList>
    </citation>
    <scope>NUCLEOTIDE SEQUENCE [LARGE SCALE GENOMIC DNA]</scope>
    <source>
        <strain evidence="1 2">ATCC 12856</strain>
    </source>
</reference>
<keyword evidence="2" id="KW-1185">Reference proteome</keyword>
<gene>
    <name evidence="1" type="ORF">HMPREF0083_02390</name>
</gene>
<protein>
    <submittedName>
        <fullName evidence="1">Uncharacterized protein</fullName>
    </submittedName>
</protein>
<dbReference type="STRING" id="649747.HMPREF0083_02390"/>
<evidence type="ECO:0000313" key="1">
    <source>
        <dbReference type="EMBL" id="ERI09549.1"/>
    </source>
</evidence>
<dbReference type="EMBL" id="AWSJ01000147">
    <property type="protein sequence ID" value="ERI09549.1"/>
    <property type="molecule type" value="Genomic_DNA"/>
</dbReference>
<comment type="caution">
    <text evidence="1">The sequence shown here is derived from an EMBL/GenBank/DDBJ whole genome shotgun (WGS) entry which is preliminary data.</text>
</comment>
<name>U1WLS7_ANEAE</name>
<dbReference type="PATRIC" id="fig|649747.3.peg.2171"/>
<dbReference type="Proteomes" id="UP000016511">
    <property type="component" value="Unassembled WGS sequence"/>
</dbReference>
<evidence type="ECO:0000313" key="2">
    <source>
        <dbReference type="Proteomes" id="UP000016511"/>
    </source>
</evidence>
<dbReference type="HOGENOM" id="CLU_3284020_0_0_9"/>